<feature type="signal peptide" evidence="1">
    <location>
        <begin position="1"/>
        <end position="30"/>
    </location>
</feature>
<dbReference type="EMBL" id="CP022987">
    <property type="protein sequence ID" value="QAA92437.1"/>
    <property type="molecule type" value="Genomic_DNA"/>
</dbReference>
<dbReference type="OrthoDB" id="8893868at2"/>
<keyword evidence="3" id="KW-1185">Reference proteome</keyword>
<dbReference type="AlphaFoldDB" id="A0A410G810"/>
<evidence type="ECO:0000256" key="1">
    <source>
        <dbReference type="SAM" id="SignalP"/>
    </source>
</evidence>
<sequence>MARGLVVSRISTGLILCVLAAALVPSSGVAADCAGTIISALGGVNRAWVLSDGGIAAFAKMNINIDGYKRAYHPKNADAGALIHLCNAGKVYLPDGTSYQGSESSRTCTGRFMSDVARIGAAGWKDASVGAVNWYGILGHESVRIAGRTVTSVVPVVQADGSGFYVSPTALADSSITDRADQSRYVNALRVPAAVVPSSVLSRGIAMGSFGVAYELNKKIAVPFVVGDVGPRIGEGSVALARLIAGQPLKDEISRSERFVGQVDRPEVLWIFFKTPAEKYDSKNEEATVAKANAAYSAWGGAERLTACAKVVPRN</sequence>
<gene>
    <name evidence="2" type="ORF">CKA81_00165</name>
</gene>
<protein>
    <recommendedName>
        <fullName evidence="4">Fungal chitosanase</fullName>
    </recommendedName>
</protein>
<name>A0A410G810_9BURK</name>
<keyword evidence="1" id="KW-0732">Signal</keyword>
<evidence type="ECO:0008006" key="4">
    <source>
        <dbReference type="Google" id="ProtNLM"/>
    </source>
</evidence>
<evidence type="ECO:0000313" key="2">
    <source>
        <dbReference type="EMBL" id="QAA92437.1"/>
    </source>
</evidence>
<evidence type="ECO:0000313" key="3">
    <source>
        <dbReference type="Proteomes" id="UP000283474"/>
    </source>
</evidence>
<proteinExistence type="predicted"/>
<organism evidence="2 3">
    <name type="scientific">Pollutimonas thiosulfatoxidans</name>
    <dbReference type="NCBI Taxonomy" id="2028345"/>
    <lineage>
        <taxon>Bacteria</taxon>
        <taxon>Pseudomonadati</taxon>
        <taxon>Pseudomonadota</taxon>
        <taxon>Betaproteobacteria</taxon>
        <taxon>Burkholderiales</taxon>
        <taxon>Alcaligenaceae</taxon>
        <taxon>Pollutimonas</taxon>
    </lineage>
</organism>
<reference evidence="2 3" key="1">
    <citation type="submission" date="2017-08" db="EMBL/GenBank/DDBJ databases">
        <authorList>
            <person name="Park S.-J."/>
            <person name="Kim H."/>
        </authorList>
    </citation>
    <scope>NUCLEOTIDE SEQUENCE [LARGE SCALE GENOMIC DNA]</scope>
    <source>
        <strain evidence="3">ye3</strain>
    </source>
</reference>
<accession>A0A410G810</accession>
<dbReference type="KEGG" id="pus:CKA81_00165"/>
<dbReference type="Proteomes" id="UP000283474">
    <property type="component" value="Chromosome"/>
</dbReference>
<feature type="chain" id="PRO_5019278122" description="Fungal chitosanase" evidence="1">
    <location>
        <begin position="31"/>
        <end position="315"/>
    </location>
</feature>